<keyword evidence="5" id="KW-0378">Hydrolase</keyword>
<dbReference type="InterPro" id="IPR043502">
    <property type="entry name" value="DNA/RNA_pol_sf"/>
</dbReference>
<dbReference type="Pfam" id="PF17917">
    <property type="entry name" value="RT_RNaseH"/>
    <property type="match status" value="1"/>
</dbReference>
<dbReference type="GO" id="GO:0003964">
    <property type="term" value="F:RNA-directed DNA polymerase activity"/>
    <property type="evidence" value="ECO:0007669"/>
    <property type="project" value="UniProtKB-KW"/>
</dbReference>
<evidence type="ECO:0000256" key="7">
    <source>
        <dbReference type="SAM" id="MobiDB-lite"/>
    </source>
</evidence>
<feature type="compositionally biased region" description="Polar residues" evidence="7">
    <location>
        <begin position="227"/>
        <end position="240"/>
    </location>
</feature>
<dbReference type="CDD" id="cd09274">
    <property type="entry name" value="RNase_HI_RT_Ty3"/>
    <property type="match status" value="1"/>
</dbReference>
<keyword evidence="3" id="KW-0540">Nuclease</keyword>
<evidence type="ECO:0000259" key="10">
    <source>
        <dbReference type="Pfam" id="PF22938"/>
    </source>
</evidence>
<dbReference type="PANTHER" id="PTHR37984">
    <property type="entry name" value="PROTEIN CBG26694"/>
    <property type="match status" value="1"/>
</dbReference>
<dbReference type="Pfam" id="PF22938">
    <property type="entry name" value="Integrase_p58_C"/>
    <property type="match status" value="1"/>
</dbReference>
<feature type="compositionally biased region" description="Basic and acidic residues" evidence="7">
    <location>
        <begin position="200"/>
        <end position="218"/>
    </location>
</feature>
<gene>
    <name evidence="11" type="ORF">GHT06_020418</name>
</gene>
<dbReference type="InterPro" id="IPR043128">
    <property type="entry name" value="Rev_trsase/Diguanyl_cyclase"/>
</dbReference>
<dbReference type="AlphaFoldDB" id="A0AAD5KIC5"/>
<evidence type="ECO:0000256" key="1">
    <source>
        <dbReference type="ARBA" id="ARBA00022679"/>
    </source>
</evidence>
<dbReference type="FunFam" id="3.10.20.370:FF:000001">
    <property type="entry name" value="Retrovirus-related Pol polyprotein from transposon 17.6-like protein"/>
    <property type="match status" value="1"/>
</dbReference>
<evidence type="ECO:0008006" key="13">
    <source>
        <dbReference type="Google" id="ProtNLM"/>
    </source>
</evidence>
<feature type="domain" description="Reverse transcriptase RNase H-like" evidence="9">
    <location>
        <begin position="608"/>
        <end position="702"/>
    </location>
</feature>
<dbReference type="GO" id="GO:0016787">
    <property type="term" value="F:hydrolase activity"/>
    <property type="evidence" value="ECO:0007669"/>
    <property type="project" value="UniProtKB-KW"/>
</dbReference>
<reference evidence="11 12" key="1">
    <citation type="submission" date="2022-05" db="EMBL/GenBank/DDBJ databases">
        <title>A multi-omics perspective on studying reproductive biology in Daphnia sinensis.</title>
        <authorList>
            <person name="Jia J."/>
        </authorList>
    </citation>
    <scope>NUCLEOTIDE SEQUENCE [LARGE SCALE GENOMIC DNA]</scope>
    <source>
        <strain evidence="11 12">WSL</strain>
    </source>
</reference>
<feature type="domain" description="Integrase p58-like C-terminal" evidence="10">
    <location>
        <begin position="788"/>
        <end position="821"/>
    </location>
</feature>
<evidence type="ECO:0000256" key="5">
    <source>
        <dbReference type="ARBA" id="ARBA00022801"/>
    </source>
</evidence>
<evidence type="ECO:0000313" key="12">
    <source>
        <dbReference type="Proteomes" id="UP000820818"/>
    </source>
</evidence>
<accession>A0AAD5KIC5</accession>
<dbReference type="InterPro" id="IPR050951">
    <property type="entry name" value="Retrovirus_Pol_polyprotein"/>
</dbReference>
<evidence type="ECO:0000256" key="3">
    <source>
        <dbReference type="ARBA" id="ARBA00022722"/>
    </source>
</evidence>
<keyword evidence="4" id="KW-0255">Endonuclease</keyword>
<evidence type="ECO:0000313" key="11">
    <source>
        <dbReference type="EMBL" id="KAI9552564.1"/>
    </source>
</evidence>
<evidence type="ECO:0000256" key="6">
    <source>
        <dbReference type="ARBA" id="ARBA00022918"/>
    </source>
</evidence>
<dbReference type="InterPro" id="IPR054465">
    <property type="entry name" value="Integrase_p58-like_C"/>
</dbReference>
<dbReference type="CDD" id="cd01647">
    <property type="entry name" value="RT_LTR"/>
    <property type="match status" value="1"/>
</dbReference>
<dbReference type="Gene3D" id="3.10.20.370">
    <property type="match status" value="1"/>
</dbReference>
<feature type="region of interest" description="Disordered" evidence="7">
    <location>
        <begin position="200"/>
        <end position="241"/>
    </location>
</feature>
<dbReference type="GO" id="GO:0004519">
    <property type="term" value="F:endonuclease activity"/>
    <property type="evidence" value="ECO:0007669"/>
    <property type="project" value="UniProtKB-KW"/>
</dbReference>
<evidence type="ECO:0000259" key="9">
    <source>
        <dbReference type="Pfam" id="PF17917"/>
    </source>
</evidence>
<feature type="domain" description="Reverse transcriptase" evidence="8">
    <location>
        <begin position="496"/>
        <end position="592"/>
    </location>
</feature>
<dbReference type="Proteomes" id="UP000820818">
    <property type="component" value="Linkage Group LG9"/>
</dbReference>
<keyword evidence="12" id="KW-1185">Reference proteome</keyword>
<dbReference type="Pfam" id="PF00078">
    <property type="entry name" value="RVT_1"/>
    <property type="match status" value="1"/>
</dbReference>
<dbReference type="Gene3D" id="3.30.70.270">
    <property type="match status" value="1"/>
</dbReference>
<evidence type="ECO:0000259" key="8">
    <source>
        <dbReference type="Pfam" id="PF00078"/>
    </source>
</evidence>
<name>A0AAD5KIC5_9CRUS</name>
<evidence type="ECO:0000256" key="4">
    <source>
        <dbReference type="ARBA" id="ARBA00022759"/>
    </source>
</evidence>
<dbReference type="SUPFAM" id="SSF56672">
    <property type="entry name" value="DNA/RNA polymerases"/>
    <property type="match status" value="1"/>
</dbReference>
<dbReference type="Gene3D" id="3.10.10.10">
    <property type="entry name" value="HIV Type 1 Reverse Transcriptase, subunit A, domain 1"/>
    <property type="match status" value="1"/>
</dbReference>
<sequence>MTLFSNVGIYVDRERSGRFDDWLAHLESVLVLGDFEESRKIVLLRSKLYGEAADEFDNFKLENPISAQIYDKVKQRLIKLFHSTETRSKQSVEFHNMKREPEENMRPYPMNSVINKATAFSREQIMIDRFLEGLSFDVQTRLKYKEFKSFEKLIEKAEMTAMAVEEAQVRSRLNAFQAKYAEPNKELIKVKEALDRLSTKVESNSHQKHLEENMEKMQKPLSKRRNVSFSQRSPQSTPPINKTGDLYFCDFHNDWGYHSVNNCKARESQTNDKCFRYVDLFSINDRRLVTEGTIAVNFFVVEETPRQALRQKFIIVNGIVEDCVLGRDALWKHQFVYNGRQQSIYRIPEIDHFQESEYPFVISKSLRIPPNSTSLLETREEETHPFKPFNTCHFVKCCNIPSGLSLEPYISTTPNRSFRVVAVNGTDKTIFLPRLTVLGTLNISKTSKKPVEIIASTNVTTIPIDKAAVESALPNIDEENKEKLRRLIIDNYNSFAFKTSELGHTTLKTAFIVDDNLYEWNRLAFGLTNAPGTFQRLMNSVLRSVTGKICLVYLDDIIVFSKTIEEHFTNLKTVFSLLEKAHLKMKLSKSFEYLRLCLISEPILIYPDFSKEFLIYTDASNYGLGAVLSQMKDGKDQPIAYASRHLNKGEIKYSTIEKEAAAVVFGIKRFCHYLQDQPFIIVSDHRPLQWLQTFKDETGRLVMPIDQFLRPLPPVIITPSDYKSQIMKRLHEAFQLVKSNLSQAREQQKTQYDKRVKEQKFNVGDKVLLDMRTPLTGISKKLIPRVIGPFRILKVNNNSTVEIQQDVGKQTQLVHVNRIKPLFESMIWKDETGVDFLDVRIEKQDEKLLQKTANELEISPPPLETNLQSDLEEIPCEEETPTQNFMSSPTAIIPTPDLVINSPTILSPSSPIPETLTLPIRPERRLGLRPWNLLKPAVKF</sequence>
<keyword evidence="6" id="KW-0695">RNA-directed DNA polymerase</keyword>
<dbReference type="InterPro" id="IPR041373">
    <property type="entry name" value="RT_RNaseH"/>
</dbReference>
<keyword evidence="1" id="KW-0808">Transferase</keyword>
<dbReference type="EMBL" id="WJBH02000009">
    <property type="protein sequence ID" value="KAI9552564.1"/>
    <property type="molecule type" value="Genomic_DNA"/>
</dbReference>
<comment type="caution">
    <text evidence="11">The sequence shown here is derived from an EMBL/GenBank/DDBJ whole genome shotgun (WGS) entry which is preliminary data.</text>
</comment>
<proteinExistence type="predicted"/>
<evidence type="ECO:0000256" key="2">
    <source>
        <dbReference type="ARBA" id="ARBA00022695"/>
    </source>
</evidence>
<protein>
    <recommendedName>
        <fullName evidence="13">Reverse transcriptase domain-containing protein</fullName>
    </recommendedName>
</protein>
<organism evidence="11 12">
    <name type="scientific">Daphnia sinensis</name>
    <dbReference type="NCBI Taxonomy" id="1820382"/>
    <lineage>
        <taxon>Eukaryota</taxon>
        <taxon>Metazoa</taxon>
        <taxon>Ecdysozoa</taxon>
        <taxon>Arthropoda</taxon>
        <taxon>Crustacea</taxon>
        <taxon>Branchiopoda</taxon>
        <taxon>Diplostraca</taxon>
        <taxon>Cladocera</taxon>
        <taxon>Anomopoda</taxon>
        <taxon>Daphniidae</taxon>
        <taxon>Daphnia</taxon>
        <taxon>Daphnia similis group</taxon>
    </lineage>
</organism>
<dbReference type="InterPro" id="IPR000477">
    <property type="entry name" value="RT_dom"/>
</dbReference>
<dbReference type="PANTHER" id="PTHR37984:SF5">
    <property type="entry name" value="PROTEIN NYNRIN-LIKE"/>
    <property type="match status" value="1"/>
</dbReference>
<keyword evidence="2" id="KW-0548">Nucleotidyltransferase</keyword>